<dbReference type="EC" id="2.7.13.3" evidence="2"/>
<organism evidence="7 8">
    <name type="scientific">Polluticaenibacter yanchengensis</name>
    <dbReference type="NCBI Taxonomy" id="3014562"/>
    <lineage>
        <taxon>Bacteria</taxon>
        <taxon>Pseudomonadati</taxon>
        <taxon>Bacteroidota</taxon>
        <taxon>Chitinophagia</taxon>
        <taxon>Chitinophagales</taxon>
        <taxon>Chitinophagaceae</taxon>
        <taxon>Polluticaenibacter</taxon>
    </lineage>
</organism>
<keyword evidence="6" id="KW-0812">Transmembrane</keyword>
<comment type="caution">
    <text evidence="7">The sequence shown here is derived from an EMBL/GenBank/DDBJ whole genome shotgun (WGS) entry which is preliminary data.</text>
</comment>
<gene>
    <name evidence="7" type="ORF">O3P16_17660</name>
</gene>
<name>A0ABT4UP63_9BACT</name>
<evidence type="ECO:0000256" key="3">
    <source>
        <dbReference type="ARBA" id="ARBA00022679"/>
    </source>
</evidence>
<dbReference type="EMBL" id="JAQGEF010000037">
    <property type="protein sequence ID" value="MDA3616642.1"/>
    <property type="molecule type" value="Genomic_DNA"/>
</dbReference>
<dbReference type="InterPro" id="IPR036890">
    <property type="entry name" value="HATPase_C_sf"/>
</dbReference>
<evidence type="ECO:0000313" key="7">
    <source>
        <dbReference type="EMBL" id="MDA3616642.1"/>
    </source>
</evidence>
<dbReference type="InterPro" id="IPR050482">
    <property type="entry name" value="Sensor_HK_TwoCompSys"/>
</dbReference>
<accession>A0ABT4UP63</accession>
<feature type="transmembrane region" description="Helical" evidence="6">
    <location>
        <begin position="393"/>
        <end position="414"/>
    </location>
</feature>
<dbReference type="PANTHER" id="PTHR24421">
    <property type="entry name" value="NITRATE/NITRITE SENSOR PROTEIN NARX-RELATED"/>
    <property type="match status" value="1"/>
</dbReference>
<keyword evidence="6" id="KW-0472">Membrane</keyword>
<dbReference type="PANTHER" id="PTHR24421:SF10">
    <property type="entry name" value="NITRATE_NITRITE SENSOR PROTEIN NARQ"/>
    <property type="match status" value="1"/>
</dbReference>
<proteinExistence type="predicted"/>
<keyword evidence="4" id="KW-0418">Kinase</keyword>
<comment type="catalytic activity">
    <reaction evidence="1">
        <text>ATP + protein L-histidine = ADP + protein N-phospho-L-histidine.</text>
        <dbReference type="EC" id="2.7.13.3"/>
    </reaction>
</comment>
<dbReference type="SUPFAM" id="SSF55874">
    <property type="entry name" value="ATPase domain of HSP90 chaperone/DNA topoisomerase II/histidine kinase"/>
    <property type="match status" value="1"/>
</dbReference>
<keyword evidence="6" id="KW-1133">Transmembrane helix</keyword>
<evidence type="ECO:0000313" key="8">
    <source>
        <dbReference type="Proteomes" id="UP001210231"/>
    </source>
</evidence>
<dbReference type="Gene3D" id="3.30.565.10">
    <property type="entry name" value="Histidine kinase-like ATPase, C-terminal domain"/>
    <property type="match status" value="1"/>
</dbReference>
<keyword evidence="5" id="KW-0902">Two-component regulatory system</keyword>
<evidence type="ECO:0000256" key="6">
    <source>
        <dbReference type="SAM" id="Phobius"/>
    </source>
</evidence>
<keyword evidence="8" id="KW-1185">Reference proteome</keyword>
<dbReference type="Proteomes" id="UP001210231">
    <property type="component" value="Unassembled WGS sequence"/>
</dbReference>
<evidence type="ECO:0000256" key="5">
    <source>
        <dbReference type="ARBA" id="ARBA00023012"/>
    </source>
</evidence>
<evidence type="ECO:0000256" key="1">
    <source>
        <dbReference type="ARBA" id="ARBA00000085"/>
    </source>
</evidence>
<sequence length="618" mass="70952">MQPKFVIKIAIIIAIITGSPEKVSAQLPQDSAGKVIKAITIGYQNGKIDEKTYLDSVFTTMRLITAANIGYSNKELLNMLKDYRAVIWKTKNNFKYKRDYYGILSNHAQSAARYGEMVYYGEKIDQLEREQNKKPSLTALAIILDYYLSHQSYEKMAGLYRENIPYLRSLPDTAATGAMKGGELVQAIIVLEKSARALYEIKDTTEGDKIKVLQNKIIAIIRTKYANNNNIRANADFLQLNTAYAGAIAKNDIHALQLILANIDTLLVSTTTPEYLKYYIDEVVSEWKIKYFQKTKKNDSVSYYINKYETLIKDEAIPYNHYLLKRSQAEFLFNKMSYREAYDTLKTGTDILETSRTELVKDIDDMLYARAKTEEQEIQLKEAELKSKRTENIILYTVIGSVLAISSILFLLWYSRQKQKRQFLEFKLNMARNIHDEAGPALLYAKSLAKATRTSNDEILKLELEKHLDTTMSTIRGLSHDLKSTELHSLSSLIKMTDQTLKKLKRVNGFNYKIEDKSGSDRFISHYQFSQLKAIIQECIVNSIKHSEFDKIHVNFMRDNNKLMIIYKDNGKGWVMGNDTDGIGMKNMEERSHQLNGELSVNSEYPNGYNITLSVLLR</sequence>
<keyword evidence="3" id="KW-0808">Transferase</keyword>
<evidence type="ECO:0000256" key="4">
    <source>
        <dbReference type="ARBA" id="ARBA00022777"/>
    </source>
</evidence>
<reference evidence="7 8" key="1">
    <citation type="submission" date="2022-12" db="EMBL/GenBank/DDBJ databases">
        <title>Chitinophagaceae gen. sp. nov., a new member of the family Chitinophagaceae, isolated from soil in a chemical factory.</title>
        <authorList>
            <person name="Ke Z."/>
        </authorList>
    </citation>
    <scope>NUCLEOTIDE SEQUENCE [LARGE SCALE GENOMIC DNA]</scope>
    <source>
        <strain evidence="7 8">LY-5</strain>
    </source>
</reference>
<evidence type="ECO:0000256" key="2">
    <source>
        <dbReference type="ARBA" id="ARBA00012438"/>
    </source>
</evidence>
<dbReference type="RefSeq" id="WP_407032972.1">
    <property type="nucleotide sequence ID" value="NZ_JAQGEF010000037.1"/>
</dbReference>
<dbReference type="CDD" id="cd16917">
    <property type="entry name" value="HATPase_UhpB-NarQ-NarX-like"/>
    <property type="match status" value="1"/>
</dbReference>
<protein>
    <recommendedName>
        <fullName evidence="2">histidine kinase</fullName>
        <ecNumber evidence="2">2.7.13.3</ecNumber>
    </recommendedName>
</protein>